<dbReference type="Gene3D" id="3.40.50.2300">
    <property type="match status" value="2"/>
</dbReference>
<organism evidence="5">
    <name type="scientific">Paraconexibacter sp. AEG42_29</name>
    <dbReference type="NCBI Taxonomy" id="2997339"/>
    <lineage>
        <taxon>Bacteria</taxon>
        <taxon>Bacillati</taxon>
        <taxon>Actinomycetota</taxon>
        <taxon>Thermoleophilia</taxon>
        <taxon>Solirubrobacterales</taxon>
        <taxon>Paraconexibacteraceae</taxon>
        <taxon>Paraconexibacter</taxon>
    </lineage>
</organism>
<evidence type="ECO:0000256" key="3">
    <source>
        <dbReference type="SAM" id="SignalP"/>
    </source>
</evidence>
<dbReference type="EMBL" id="CP114014">
    <property type="protein sequence ID" value="XAY06332.1"/>
    <property type="molecule type" value="Genomic_DNA"/>
</dbReference>
<dbReference type="CDD" id="cd06342">
    <property type="entry name" value="PBP1_ABC_LIVBP-like"/>
    <property type="match status" value="1"/>
</dbReference>
<feature type="chain" id="PRO_5043470326" description="Leucine-binding protein domain-containing protein" evidence="3">
    <location>
        <begin position="22"/>
        <end position="411"/>
    </location>
</feature>
<dbReference type="InterPro" id="IPR028081">
    <property type="entry name" value="Leu-bd"/>
</dbReference>
<dbReference type="Pfam" id="PF13458">
    <property type="entry name" value="Peripla_BP_6"/>
    <property type="match status" value="1"/>
</dbReference>
<dbReference type="RefSeq" id="WP_354697566.1">
    <property type="nucleotide sequence ID" value="NZ_CP114014.1"/>
</dbReference>
<feature type="signal peptide" evidence="3">
    <location>
        <begin position="1"/>
        <end position="21"/>
    </location>
</feature>
<sequence>MRPRVVAIRLCLAAALTLGVAGCGGDDDDPGKSFVGTTLTIYSSLPLQGPHAEESQSIIAGEKLALAEVGGRVGEFTVKYASLDDSTADSKGWDARQSARNARTAAQDRTTIAYLGDFDAGATAITLPTLNEAGILQISPATTLVGLTQAEGADKGEPDKYYPTGKRTFGRVIQADNVQVGAQIQLQKQQGCKRTYVLHDSAAYGKSLTDLLTLLGPKAGLLVSGDEGIDPEADDYEAQVRELAESGADCFFLGGMDEAAATRLFTQIHTALPAVKLFAPNGLATETFAAGLPQGVAKVTFLTNPRLAARRYGLAGRRFLRSYRKAYGRDAGTYGMYGYEAMRLALHAVAEAGEDGNQKEAVIDAFFAVRNRVSPLGDYSIGEDGDTSLGGYGSYRVAGGKLVFERVIAPT</sequence>
<feature type="domain" description="Leucine-binding protein" evidence="4">
    <location>
        <begin position="45"/>
        <end position="384"/>
    </location>
</feature>
<dbReference type="AlphaFoldDB" id="A0AAU7AXG8"/>
<dbReference type="PANTHER" id="PTHR47151:SF2">
    <property type="entry name" value="AMINO ACID BINDING PROTEIN"/>
    <property type="match status" value="1"/>
</dbReference>
<proteinExistence type="inferred from homology"/>
<reference evidence="5" key="1">
    <citation type="submission" date="2022-12" db="EMBL/GenBank/DDBJ databases">
        <title>Paraconexibacter alkalitolerans sp. nov. and Baekduia alba sp. nov., isolated from soil and emended description of the genera Paraconexibacter (Chun et al., 2020) and Baekduia (An et al., 2020).</title>
        <authorList>
            <person name="Vieira S."/>
            <person name="Huber K.J."/>
            <person name="Geppert A."/>
            <person name="Wolf J."/>
            <person name="Neumann-Schaal M."/>
            <person name="Muesken M."/>
            <person name="Overmann J."/>
        </authorList>
    </citation>
    <scope>NUCLEOTIDE SEQUENCE</scope>
    <source>
        <strain evidence="5">AEG42_29</strain>
    </source>
</reference>
<dbReference type="PROSITE" id="PS51257">
    <property type="entry name" value="PROKAR_LIPOPROTEIN"/>
    <property type="match status" value="1"/>
</dbReference>
<dbReference type="InterPro" id="IPR028082">
    <property type="entry name" value="Peripla_BP_I"/>
</dbReference>
<dbReference type="PANTHER" id="PTHR47151">
    <property type="entry name" value="LEU/ILE/VAL-BINDING ABC TRANSPORTER SUBUNIT"/>
    <property type="match status" value="1"/>
</dbReference>
<evidence type="ECO:0000256" key="1">
    <source>
        <dbReference type="ARBA" id="ARBA00010062"/>
    </source>
</evidence>
<accession>A0AAU7AXG8</accession>
<evidence type="ECO:0000313" key="5">
    <source>
        <dbReference type="EMBL" id="XAY06332.1"/>
    </source>
</evidence>
<evidence type="ECO:0000256" key="2">
    <source>
        <dbReference type="ARBA" id="ARBA00022729"/>
    </source>
</evidence>
<gene>
    <name evidence="5" type="ORF">DSM112329_03201</name>
</gene>
<protein>
    <recommendedName>
        <fullName evidence="4">Leucine-binding protein domain-containing protein</fullName>
    </recommendedName>
</protein>
<dbReference type="KEGG" id="parq:DSM112329_03201"/>
<dbReference type="SUPFAM" id="SSF53822">
    <property type="entry name" value="Periplasmic binding protein-like I"/>
    <property type="match status" value="1"/>
</dbReference>
<comment type="similarity">
    <text evidence="1">Belongs to the leucine-binding protein family.</text>
</comment>
<name>A0AAU7AXG8_9ACTN</name>
<evidence type="ECO:0000259" key="4">
    <source>
        <dbReference type="Pfam" id="PF13458"/>
    </source>
</evidence>
<keyword evidence="2 3" id="KW-0732">Signal</keyword>